<organism evidence="2">
    <name type="scientific">marine metagenome</name>
    <dbReference type="NCBI Taxonomy" id="408172"/>
    <lineage>
        <taxon>unclassified sequences</taxon>
        <taxon>metagenomes</taxon>
        <taxon>ecological metagenomes</taxon>
    </lineage>
</organism>
<dbReference type="InterPro" id="IPR037140">
    <property type="entry name" value="VHL_beta_dom_sf"/>
</dbReference>
<dbReference type="GO" id="GO:0031146">
    <property type="term" value="P:SCF-dependent proteasomal ubiquitin-dependent protein catabolic process"/>
    <property type="evidence" value="ECO:0007669"/>
    <property type="project" value="TreeGrafter"/>
</dbReference>
<reference evidence="2" key="1">
    <citation type="submission" date="2018-05" db="EMBL/GenBank/DDBJ databases">
        <authorList>
            <person name="Lanie J.A."/>
            <person name="Ng W.-L."/>
            <person name="Kazmierczak K.M."/>
            <person name="Andrzejewski T.M."/>
            <person name="Davidsen T.M."/>
            <person name="Wayne K.J."/>
            <person name="Tettelin H."/>
            <person name="Glass J.I."/>
            <person name="Rusch D."/>
            <person name="Podicherti R."/>
            <person name="Tsui H.-C.T."/>
            <person name="Winkler M.E."/>
        </authorList>
    </citation>
    <scope>NUCLEOTIDE SEQUENCE</scope>
</reference>
<dbReference type="SMART" id="SM00368">
    <property type="entry name" value="LRR_RI"/>
    <property type="match status" value="2"/>
</dbReference>
<dbReference type="InterPro" id="IPR036208">
    <property type="entry name" value="VHL_sf"/>
</dbReference>
<dbReference type="Gene3D" id="3.80.10.10">
    <property type="entry name" value="Ribonuclease Inhibitor"/>
    <property type="match status" value="1"/>
</dbReference>
<sequence>MDSSAFADEKVALAAIEKLGGAVRGVALDTDALEIDFHLQGDGLTDEGLDHLAGLQKVVNLHLGGTQVTDAGMAQLKGLSSLRRLHLEKTAVGDAGLAHLKGLADLEYLNLYATKVTDKGVEHLKGLKKLRRLYLWQSKVTDAGVARLKKALPNLVINTGADLSALPPPKPPKKLSNLKWIPATTATPPKSRSGPNLTLHFENKSKKRIKLYWVSYGGDNQLYGVIEPGKTRRQNTYTANTWLVCDDQDHPLGYFISEKDDANAVIPSGI</sequence>
<dbReference type="InterPro" id="IPR032675">
    <property type="entry name" value="LRR_dom_sf"/>
</dbReference>
<protein>
    <recommendedName>
        <fullName evidence="1">von Hippel-Lindau disease tumour suppressor beta domain-containing protein</fullName>
    </recommendedName>
</protein>
<evidence type="ECO:0000259" key="1">
    <source>
        <dbReference type="Pfam" id="PF01847"/>
    </source>
</evidence>
<evidence type="ECO:0000313" key="2">
    <source>
        <dbReference type="EMBL" id="SVB32864.1"/>
    </source>
</evidence>
<dbReference type="PANTHER" id="PTHR13318">
    <property type="entry name" value="PARTNER OF PAIRED, ISOFORM B-RELATED"/>
    <property type="match status" value="1"/>
</dbReference>
<name>A0A382D493_9ZZZZ</name>
<feature type="domain" description="von Hippel-Lindau disease tumour suppressor beta" evidence="1">
    <location>
        <begin position="199"/>
        <end position="248"/>
    </location>
</feature>
<dbReference type="GO" id="GO:0019005">
    <property type="term" value="C:SCF ubiquitin ligase complex"/>
    <property type="evidence" value="ECO:0007669"/>
    <property type="project" value="TreeGrafter"/>
</dbReference>
<dbReference type="Pfam" id="PF01847">
    <property type="entry name" value="VHL"/>
    <property type="match status" value="1"/>
</dbReference>
<dbReference type="AlphaFoldDB" id="A0A382D493"/>
<dbReference type="SUPFAM" id="SSF52047">
    <property type="entry name" value="RNI-like"/>
    <property type="match status" value="1"/>
</dbReference>
<gene>
    <name evidence="2" type="ORF">METZ01_LOCUS185718</name>
</gene>
<proteinExistence type="predicted"/>
<dbReference type="SUPFAM" id="SSF49468">
    <property type="entry name" value="VHL"/>
    <property type="match status" value="1"/>
</dbReference>
<dbReference type="Gene3D" id="2.60.40.780">
    <property type="entry name" value="von Hippel-Lindau disease tumour suppressor, beta domain"/>
    <property type="match status" value="1"/>
</dbReference>
<dbReference type="InterPro" id="IPR024053">
    <property type="entry name" value="VHL_beta_dom"/>
</dbReference>
<dbReference type="PANTHER" id="PTHR13318:SF190">
    <property type="entry name" value="PARTNER OF PAIRED, ISOFORM B"/>
    <property type="match status" value="1"/>
</dbReference>
<accession>A0A382D493</accession>
<dbReference type="EMBL" id="UINC01037414">
    <property type="protein sequence ID" value="SVB32864.1"/>
    <property type="molecule type" value="Genomic_DNA"/>
</dbReference>